<organism evidence="11 12">
    <name type="scientific">Oceanithermus profundus (strain DSM 14977 / NBRC 100410 / VKM B-2274 / 506)</name>
    <dbReference type="NCBI Taxonomy" id="670487"/>
    <lineage>
        <taxon>Bacteria</taxon>
        <taxon>Thermotogati</taxon>
        <taxon>Deinococcota</taxon>
        <taxon>Deinococci</taxon>
        <taxon>Thermales</taxon>
        <taxon>Thermaceae</taxon>
        <taxon>Oceanithermus</taxon>
    </lineage>
</organism>
<reference evidence="12" key="1">
    <citation type="submission" date="2010-11" db="EMBL/GenBank/DDBJ databases">
        <title>The complete sequence of chromosome of Oceanithermus profundus DSM 14977.</title>
        <authorList>
            <consortium name="US DOE Joint Genome Institute (JGI-PGF)"/>
            <person name="Lucas S."/>
            <person name="Copeland A."/>
            <person name="Lapidus A."/>
            <person name="Bruce D."/>
            <person name="Goodwin L."/>
            <person name="Pitluck S."/>
            <person name="Kyrpides N."/>
            <person name="Mavromatis K."/>
            <person name="Pagani I."/>
            <person name="Ivanova N."/>
            <person name="Zhang X."/>
            <person name="Brettin T."/>
            <person name="Detter J.C."/>
            <person name="Tapia R."/>
            <person name="Han C."/>
            <person name="Land M."/>
            <person name="Hauser L."/>
            <person name="Markowitz V."/>
            <person name="Cheng J.-F."/>
            <person name="Hugenholtz P."/>
            <person name="Woyke T."/>
            <person name="Wu D."/>
            <person name="Tindall B."/>
            <person name="Faehnrich R."/>
            <person name="Brambilla E."/>
            <person name="Klenk H.-P."/>
            <person name="Eisen J.A."/>
        </authorList>
    </citation>
    <scope>NUCLEOTIDE SEQUENCE [LARGE SCALE GENOMIC DNA]</scope>
    <source>
        <strain evidence="12">DSM 14977 / NBRC 100410 / VKM B-2274 / 506</strain>
    </source>
</reference>
<dbReference type="NCBIfam" id="TIGR01726">
    <property type="entry name" value="HEQRo_perm_3TM"/>
    <property type="match status" value="1"/>
</dbReference>
<evidence type="ECO:0000256" key="2">
    <source>
        <dbReference type="ARBA" id="ARBA00010072"/>
    </source>
</evidence>
<dbReference type="EMBL" id="CP002361">
    <property type="protein sequence ID" value="ADR36751.1"/>
    <property type="molecule type" value="Genomic_DNA"/>
</dbReference>
<dbReference type="KEGG" id="opr:Ocepr_1294"/>
<keyword evidence="12" id="KW-1185">Reference proteome</keyword>
<evidence type="ECO:0000313" key="11">
    <source>
        <dbReference type="EMBL" id="ADR36751.1"/>
    </source>
</evidence>
<feature type="domain" description="ABC transmembrane type-1" evidence="10">
    <location>
        <begin position="57"/>
        <end position="261"/>
    </location>
</feature>
<dbReference type="InterPro" id="IPR000515">
    <property type="entry name" value="MetI-like"/>
</dbReference>
<evidence type="ECO:0000256" key="1">
    <source>
        <dbReference type="ARBA" id="ARBA00004651"/>
    </source>
</evidence>
<dbReference type="GO" id="GO:0006865">
    <property type="term" value="P:amino acid transport"/>
    <property type="evidence" value="ECO:0007669"/>
    <property type="project" value="UniProtKB-KW"/>
</dbReference>
<gene>
    <name evidence="11" type="ordered locus">Ocepr_1294</name>
</gene>
<evidence type="ECO:0000313" key="12">
    <source>
        <dbReference type="Proteomes" id="UP000008722"/>
    </source>
</evidence>
<dbReference type="InterPro" id="IPR010065">
    <property type="entry name" value="AA_ABC_transptr_permease_3TM"/>
</dbReference>
<evidence type="ECO:0000256" key="6">
    <source>
        <dbReference type="ARBA" id="ARBA00022970"/>
    </source>
</evidence>
<keyword evidence="8 9" id="KW-0472">Membrane</keyword>
<evidence type="ECO:0000256" key="9">
    <source>
        <dbReference type="RuleBase" id="RU363032"/>
    </source>
</evidence>
<protein>
    <submittedName>
        <fullName evidence="11">Amino acid ABC transporter membrane protein, PAAT family</fullName>
    </submittedName>
</protein>
<feature type="transmembrane region" description="Helical" evidence="9">
    <location>
        <begin position="240"/>
        <end position="260"/>
    </location>
</feature>
<feature type="transmembrane region" description="Helical" evidence="9">
    <location>
        <begin position="7"/>
        <end position="28"/>
    </location>
</feature>
<keyword evidence="3 9" id="KW-0813">Transport</keyword>
<reference evidence="11 12" key="2">
    <citation type="journal article" date="2011" name="Stand. Genomic Sci.">
        <title>Complete genome sequence of Oceanithermus profundus type strain (506).</title>
        <authorList>
            <person name="Pati A."/>
            <person name="Zhang X."/>
            <person name="Lapidus A."/>
            <person name="Nolan M."/>
            <person name="Lucas S."/>
            <person name="Del Rio T.G."/>
            <person name="Tice H."/>
            <person name="Cheng J.F."/>
            <person name="Tapia R."/>
            <person name="Han C."/>
            <person name="Goodwin L."/>
            <person name="Pitluck S."/>
            <person name="Liolios K."/>
            <person name="Pagani I."/>
            <person name="Ivanova N."/>
            <person name="Mavromatis K."/>
            <person name="Chen A."/>
            <person name="Palaniappan K."/>
            <person name="Hauser L."/>
            <person name="Jeffries C.D."/>
            <person name="Brambilla E.M."/>
            <person name="Rohl A."/>
            <person name="Mwirichia R."/>
            <person name="Rohde M."/>
            <person name="Tindall B.J."/>
            <person name="Sikorski J."/>
            <person name="Wirth R."/>
            <person name="Goker M."/>
            <person name="Woyke T."/>
            <person name="Detter J.C."/>
            <person name="Bristow J."/>
            <person name="Eisen J.A."/>
            <person name="Markowitz V."/>
            <person name="Hugenholtz P."/>
            <person name="Kyrpides N.C."/>
            <person name="Klenk H.P."/>
            <person name="Land M."/>
        </authorList>
    </citation>
    <scope>NUCLEOTIDE SEQUENCE [LARGE SCALE GENOMIC DNA]</scope>
    <source>
        <strain evidence="12">DSM 14977 / NBRC 100410 / VKM B-2274 / 506</strain>
    </source>
</reference>
<dbReference type="PANTHER" id="PTHR30614:SF20">
    <property type="entry name" value="GLUTAMINE TRANSPORT SYSTEM PERMEASE PROTEIN GLNP"/>
    <property type="match status" value="1"/>
</dbReference>
<evidence type="ECO:0000256" key="3">
    <source>
        <dbReference type="ARBA" id="ARBA00022448"/>
    </source>
</evidence>
<dbReference type="SUPFAM" id="SSF161098">
    <property type="entry name" value="MetI-like"/>
    <property type="match status" value="1"/>
</dbReference>
<comment type="similarity">
    <text evidence="2">Belongs to the binding-protein-dependent transport system permease family. HisMQ subfamily.</text>
</comment>
<evidence type="ECO:0000256" key="4">
    <source>
        <dbReference type="ARBA" id="ARBA00022475"/>
    </source>
</evidence>
<evidence type="ECO:0000256" key="7">
    <source>
        <dbReference type="ARBA" id="ARBA00022989"/>
    </source>
</evidence>
<keyword evidence="4" id="KW-1003">Cell membrane</keyword>
<dbReference type="GO" id="GO:0043190">
    <property type="term" value="C:ATP-binding cassette (ABC) transporter complex"/>
    <property type="evidence" value="ECO:0007669"/>
    <property type="project" value="InterPro"/>
</dbReference>
<dbReference type="GO" id="GO:0022857">
    <property type="term" value="F:transmembrane transporter activity"/>
    <property type="evidence" value="ECO:0007669"/>
    <property type="project" value="InterPro"/>
</dbReference>
<sequence precursor="true">MKLLKVLAWLGVALAAIAVGYVVFFAGIEAALRWYFLAVNFTASKVPNFAHNLRLGAEVTIKLTVISSVTGLFLGLFAGIARLSKNPLFRWPAQFYVWVIRGTPLLVQILFAYNALPFLLEPAWKYLQPLGAPPIQDVLTPYWAAFIALSVNVGAYNAEVIRAGIQAIAKGQWEAAMSLGMRPFQVMRYIIVPQAIKIVVPPLVNNVIALLKDSSLASVITLLELVHQGQRMISITFRPVEVYVAVAAIYLILTTVLTFFTDWLEREMARRGAET</sequence>
<accession>E4U8S1</accession>
<dbReference type="PROSITE" id="PS50928">
    <property type="entry name" value="ABC_TM1"/>
    <property type="match status" value="1"/>
</dbReference>
<comment type="subcellular location">
    <subcellularLocation>
        <location evidence="1 9">Cell membrane</location>
        <topology evidence="1 9">Multi-pass membrane protein</topology>
    </subcellularLocation>
</comment>
<dbReference type="HOGENOM" id="CLU_019602_1_1_0"/>
<dbReference type="InterPro" id="IPR043429">
    <property type="entry name" value="ArtM/GltK/GlnP/TcyL/YhdX-like"/>
</dbReference>
<evidence type="ECO:0000256" key="5">
    <source>
        <dbReference type="ARBA" id="ARBA00022692"/>
    </source>
</evidence>
<name>E4U8S1_OCEP5</name>
<dbReference type="OrthoDB" id="9811552at2"/>
<dbReference type="PANTHER" id="PTHR30614">
    <property type="entry name" value="MEMBRANE COMPONENT OF AMINO ACID ABC TRANSPORTER"/>
    <property type="match status" value="1"/>
</dbReference>
<keyword evidence="5 9" id="KW-0812">Transmembrane</keyword>
<dbReference type="CDD" id="cd06261">
    <property type="entry name" value="TM_PBP2"/>
    <property type="match status" value="1"/>
</dbReference>
<dbReference type="eggNOG" id="COG0765">
    <property type="taxonomic scope" value="Bacteria"/>
</dbReference>
<dbReference type="InterPro" id="IPR035906">
    <property type="entry name" value="MetI-like_sf"/>
</dbReference>
<dbReference type="Pfam" id="PF00528">
    <property type="entry name" value="BPD_transp_1"/>
    <property type="match status" value="1"/>
</dbReference>
<evidence type="ECO:0000259" key="10">
    <source>
        <dbReference type="PROSITE" id="PS50928"/>
    </source>
</evidence>
<proteinExistence type="inferred from homology"/>
<feature type="transmembrane region" description="Helical" evidence="9">
    <location>
        <begin position="140"/>
        <end position="158"/>
    </location>
</feature>
<feature type="transmembrane region" description="Helical" evidence="9">
    <location>
        <begin position="63"/>
        <end position="83"/>
    </location>
</feature>
<feature type="transmembrane region" description="Helical" evidence="9">
    <location>
        <begin position="95"/>
        <end position="120"/>
    </location>
</feature>
<dbReference type="FunFam" id="1.10.3720.10:FF:000033">
    <property type="entry name" value="Polar amino acid ABC transporter permease"/>
    <property type="match status" value="1"/>
</dbReference>
<dbReference type="Proteomes" id="UP000008722">
    <property type="component" value="Chromosome"/>
</dbReference>
<dbReference type="AlphaFoldDB" id="E4U8S1"/>
<keyword evidence="6" id="KW-0029">Amino-acid transport</keyword>
<evidence type="ECO:0000256" key="8">
    <source>
        <dbReference type="ARBA" id="ARBA00023136"/>
    </source>
</evidence>
<keyword evidence="7 9" id="KW-1133">Transmembrane helix</keyword>
<dbReference type="Gene3D" id="1.10.3720.10">
    <property type="entry name" value="MetI-like"/>
    <property type="match status" value="1"/>
</dbReference>
<dbReference type="RefSeq" id="WP_013457921.1">
    <property type="nucleotide sequence ID" value="NC_014761.1"/>
</dbReference>
<dbReference type="STRING" id="670487.Ocepr_1294"/>